<dbReference type="OrthoDB" id="27483at2759"/>
<evidence type="ECO:0000313" key="3">
    <source>
        <dbReference type="Proteomes" id="UP000605986"/>
    </source>
</evidence>
<keyword evidence="3" id="KW-1185">Reference proteome</keyword>
<name>A0A8H4KPG0_9HYPO</name>
<proteinExistence type="predicted"/>
<accession>A0A8H4KPG0</accession>
<dbReference type="PANTHER" id="PTHR33099:SF7">
    <property type="entry name" value="MYND-TYPE DOMAIN-CONTAINING PROTEIN"/>
    <property type="match status" value="1"/>
</dbReference>
<feature type="compositionally biased region" description="Acidic residues" evidence="1">
    <location>
        <begin position="919"/>
        <end position="930"/>
    </location>
</feature>
<comment type="caution">
    <text evidence="2">The sequence shown here is derived from an EMBL/GenBank/DDBJ whole genome shotgun (WGS) entry which is preliminary data.</text>
</comment>
<dbReference type="Proteomes" id="UP000605986">
    <property type="component" value="Unassembled WGS sequence"/>
</dbReference>
<dbReference type="EMBL" id="JAADJG010000133">
    <property type="protein sequence ID" value="KAF4454131.1"/>
    <property type="molecule type" value="Genomic_DNA"/>
</dbReference>
<feature type="region of interest" description="Disordered" evidence="1">
    <location>
        <begin position="1"/>
        <end position="20"/>
    </location>
</feature>
<dbReference type="PANTHER" id="PTHR33099">
    <property type="entry name" value="FE2OG DIOXYGENASE DOMAIN-CONTAINING PROTEIN"/>
    <property type="match status" value="1"/>
</dbReference>
<evidence type="ECO:0008006" key="4">
    <source>
        <dbReference type="Google" id="ProtNLM"/>
    </source>
</evidence>
<organism evidence="2 3">
    <name type="scientific">Fusarium austroafricanum</name>
    <dbReference type="NCBI Taxonomy" id="2364996"/>
    <lineage>
        <taxon>Eukaryota</taxon>
        <taxon>Fungi</taxon>
        <taxon>Dikarya</taxon>
        <taxon>Ascomycota</taxon>
        <taxon>Pezizomycotina</taxon>
        <taxon>Sordariomycetes</taxon>
        <taxon>Hypocreomycetidae</taxon>
        <taxon>Hypocreales</taxon>
        <taxon>Nectriaceae</taxon>
        <taxon>Fusarium</taxon>
        <taxon>Fusarium concolor species complex</taxon>
    </lineage>
</organism>
<evidence type="ECO:0000256" key="1">
    <source>
        <dbReference type="SAM" id="MobiDB-lite"/>
    </source>
</evidence>
<reference evidence="2" key="1">
    <citation type="submission" date="2020-01" db="EMBL/GenBank/DDBJ databases">
        <title>Identification and distribution of gene clusters putatively required for synthesis of sphingolipid metabolism inhibitors in phylogenetically diverse species of the filamentous fungus Fusarium.</title>
        <authorList>
            <person name="Kim H.-S."/>
            <person name="Busman M."/>
            <person name="Brown D.W."/>
            <person name="Divon H."/>
            <person name="Uhlig S."/>
            <person name="Proctor R.H."/>
        </authorList>
    </citation>
    <scope>NUCLEOTIDE SEQUENCE</scope>
    <source>
        <strain evidence="2">NRRL 53441</strain>
    </source>
</reference>
<gene>
    <name evidence="2" type="ORF">F53441_3317</name>
</gene>
<dbReference type="Gene3D" id="2.60.120.620">
    <property type="entry name" value="q2cbj1_9rhob like domain"/>
    <property type="match status" value="1"/>
</dbReference>
<protein>
    <recommendedName>
        <fullName evidence="4">Prolyl 4-hydroxylase alpha subunit Fe(2+) 2OG dioxygenase domain-containing protein</fullName>
    </recommendedName>
</protein>
<feature type="region of interest" description="Disordered" evidence="1">
    <location>
        <begin position="912"/>
        <end position="936"/>
    </location>
</feature>
<evidence type="ECO:0000313" key="2">
    <source>
        <dbReference type="EMBL" id="KAF4454131.1"/>
    </source>
</evidence>
<sequence length="1424" mass="158840">MVHSHAVIEISDDDDGTTKMTEGRAQNRILKSYQEFANPSLKIQGHQTIPLPLTDHYAEVIKSLCNAAQGPGVAGKNVWEFDHSQFDLTNPVWPSCLDRIAMEIAQELRMDDTLISLEKIGTLFICLPSEHQGGNIHLSIGDRKTNISTANSSMLDLSAIGWFSDTDWEAKELVSGYRLTVSYAIYDRIRRSAPSSGIWALRVAEVLRLWPRQFSGTKILYKLDDEKGTGVLSLKDAKGRDRAVCQALAEACSEAGFYMLFAEITHEITDDVGSKTINSSVDGLYTPDCQCLAKNKQLDPEQEVLGFDVDQLWDSDPGSDDDEYLSNRDLIEEHEMIRRWHDSAVLLIPKEEVLNLVRPLHSPKSGQITRNTSTQGTDHQSLGGVVIMSLQNLEKSPGDMKAIKVAANIISTLCGSGDATQILHIKPIVLWSLKSGDLLLYTLALRIAPMPAVSMLAEHLAKRYNGSEDTIDWQEWLDDIPEKTIKDFRSIYPYLSQAIMATSQPVSKSFEAWAESVMDEKLESELNWDFRDLGIIIDWIHERFQHSEWIINRLLPIVASGHHNQSHGALLIHLLFRIFELRSEPQFTNAKEMFQAIVKNSGGELNFPPDCLEPKEEVWSTKVPRHDLICEPFVRLITECHLVGATKEASAVLSETFSNMARARAKWILVRDPFGVIYCLLTPLIRLFAEGRLPTVPIVLEVLELLIRKVIRLDLHKQSLSIAGCVFRERGCGFCDDCAELNQFLVSPEQLVWEFTAPADRKLHIEHAIGMDSSLQVITVPDFAASNPKTLRVTKIAAQGQPSLQSWDFNYIGLKKVLQPLEGDFMKRALGEQRYREIILLEDVTPYPQPPNAAGLEVIPNGIHGCLYNSNAGAYTTRGWLVSKRVASVATPHSRNAKFRTPTRIRIKKADEVAMSDSESVEEISDDSSDESSVPVAEHNRGLLQALNSIQSAGKISTFNNYSAFVNPGLTIEGDHLISLLLKEDDAKLIKGVCRQTPFGHGDKTFVDTSVRDTWELDASKLELSNPQWPSFFDGIPRSIAAGLGVEKVAGKPHKLLLYEPGSFFKPHKDSEKEKDMIGTLVIFLPSQHGGADVKLSFGSQAISYSTAPTSKFNLTSISCCDRAVAYSLSQGEGEYDGYDDGLEEDDTTLKAMYDPNGGKVALGVSIDVDEILGYSVQKDLPDSEDEGEFTGNESAPATFRYHKTVIVLVPKDRVQNYLVKSAAFAFNSGPRAENDRLAEMVCQDLANNPDDPYTKQVVTAFMAYILHLAIKPAEETVGLISKWALRLNDVEIFRTCIKATNAPLGSRPLGVDRFPFGVYRKYISRELVSYLRTHFDGNEKDIDWGHWLQGLIKAYNIATEFNAFCVLFESSTDHQPLLQSFKAWAGPIADASWTISDEGFIFNTLKSRNKSDSAWFLESQESH</sequence>